<keyword evidence="3" id="KW-1185">Reference proteome</keyword>
<evidence type="ECO:0000313" key="2">
    <source>
        <dbReference type="EMBL" id="CDQ21946.1"/>
    </source>
</evidence>
<accession>A0A024P237</accession>
<keyword evidence="1" id="KW-1133">Transmembrane helix</keyword>
<keyword evidence="1" id="KW-0472">Membrane</keyword>
<feature type="transmembrane region" description="Helical" evidence="1">
    <location>
        <begin position="68"/>
        <end position="86"/>
    </location>
</feature>
<feature type="transmembrane region" description="Helical" evidence="1">
    <location>
        <begin position="20"/>
        <end position="37"/>
    </location>
</feature>
<proteinExistence type="predicted"/>
<feature type="transmembrane region" description="Helical" evidence="1">
    <location>
        <begin position="127"/>
        <end position="146"/>
    </location>
</feature>
<reference evidence="3" key="1">
    <citation type="submission" date="2014-03" db="EMBL/GenBank/DDBJ databases">
        <authorList>
            <person name="Urmite Genomes U."/>
        </authorList>
    </citation>
    <scope>NUCLEOTIDE SEQUENCE [LARGE SCALE GENOMIC DNA]</scope>
    <source>
        <strain evidence="3">HD-03</strain>
    </source>
</reference>
<organism evidence="2 3">
    <name type="scientific">Halobacillus karajensis</name>
    <dbReference type="NCBI Taxonomy" id="195088"/>
    <lineage>
        <taxon>Bacteria</taxon>
        <taxon>Bacillati</taxon>
        <taxon>Bacillota</taxon>
        <taxon>Bacilli</taxon>
        <taxon>Bacillales</taxon>
        <taxon>Bacillaceae</taxon>
        <taxon>Halobacillus</taxon>
    </lineage>
</organism>
<comment type="caution">
    <text evidence="2">The sequence shown here is derived from an EMBL/GenBank/DDBJ whole genome shotgun (WGS) entry which is preliminary data.</text>
</comment>
<gene>
    <name evidence="2" type="ORF">BN983_00142</name>
</gene>
<dbReference type="InterPro" id="IPR014617">
    <property type="entry name" value="YphA_Bacsu"/>
</dbReference>
<dbReference type="Proteomes" id="UP000028868">
    <property type="component" value="Unassembled WGS sequence"/>
</dbReference>
<reference evidence="2 3" key="2">
    <citation type="submission" date="2014-05" db="EMBL/GenBank/DDBJ databases">
        <title>Draft genome sequence of Halobacillus karajensis HK-03.</title>
        <authorList>
            <person name="Khelaifia S."/>
            <person name="Croce O."/>
            <person name="Lagier J.C."/>
            <person name="Raoult D."/>
        </authorList>
    </citation>
    <scope>NUCLEOTIDE SEQUENCE [LARGE SCALE GENOMIC DNA]</scope>
    <source>
        <strain evidence="2 3">HD-03</strain>
    </source>
</reference>
<keyword evidence="1" id="KW-0812">Transmembrane</keyword>
<evidence type="ECO:0000313" key="3">
    <source>
        <dbReference type="Proteomes" id="UP000028868"/>
    </source>
</evidence>
<dbReference type="EMBL" id="CCDI010000001">
    <property type="protein sequence ID" value="CDQ21946.1"/>
    <property type="molecule type" value="Genomic_DNA"/>
</dbReference>
<protein>
    <submittedName>
        <fullName evidence="2">Uncharacterized protein</fullName>
    </submittedName>
</protein>
<feature type="transmembrane region" description="Helical" evidence="1">
    <location>
        <begin position="93"/>
        <end position="115"/>
    </location>
</feature>
<dbReference type="AlphaFoldDB" id="A0A024P237"/>
<dbReference type="Pfam" id="PF24124">
    <property type="entry name" value="YphA"/>
    <property type="match status" value="1"/>
</dbReference>
<name>A0A024P237_9BACI</name>
<sequence length="166" mass="19321">MFVGLLMCTYEIFPWDPSTQIYFHVSFLFIFGVYIWIRKKRAFFNHFWPFIFSVGYASIWMFLVIHPIWVNFPGASLSIILFIWMLRVVMDDLGGLIAIWLLTNAGGTLISYLIFTLYQKEGLIDTQVTNSFVMKGLIILLLFHGVDQLKRSIRKKKTRPKGAALV</sequence>
<evidence type="ECO:0000256" key="1">
    <source>
        <dbReference type="SAM" id="Phobius"/>
    </source>
</evidence>
<feature type="transmembrane region" description="Helical" evidence="1">
    <location>
        <begin position="44"/>
        <end position="62"/>
    </location>
</feature>